<proteinExistence type="inferred from homology"/>
<evidence type="ECO:0000256" key="10">
    <source>
        <dbReference type="SAM" id="MobiDB-lite"/>
    </source>
</evidence>
<organism evidence="13 14">
    <name type="scientific">Ramalina farinacea</name>
    <dbReference type="NCBI Taxonomy" id="258253"/>
    <lineage>
        <taxon>Eukaryota</taxon>
        <taxon>Fungi</taxon>
        <taxon>Dikarya</taxon>
        <taxon>Ascomycota</taxon>
        <taxon>Pezizomycotina</taxon>
        <taxon>Lecanoromycetes</taxon>
        <taxon>OSLEUM clade</taxon>
        <taxon>Lecanoromycetidae</taxon>
        <taxon>Lecanorales</taxon>
        <taxon>Lecanorineae</taxon>
        <taxon>Ramalinaceae</taxon>
        <taxon>Ramalina</taxon>
    </lineage>
</organism>
<accession>A0AA43TY25</accession>
<feature type="compositionally biased region" description="Polar residues" evidence="10">
    <location>
        <begin position="393"/>
        <end position="402"/>
    </location>
</feature>
<evidence type="ECO:0000256" key="6">
    <source>
        <dbReference type="ARBA" id="ARBA00023187"/>
    </source>
</evidence>
<evidence type="ECO:0000259" key="11">
    <source>
        <dbReference type="Pfam" id="PF13019"/>
    </source>
</evidence>
<dbReference type="AlphaFoldDB" id="A0AA43TY25"/>
<evidence type="ECO:0000256" key="9">
    <source>
        <dbReference type="SAM" id="Coils"/>
    </source>
</evidence>
<evidence type="ECO:0000256" key="5">
    <source>
        <dbReference type="ARBA" id="ARBA00022664"/>
    </source>
</evidence>
<dbReference type="Pfam" id="PF22782">
    <property type="entry name" value="SDE2"/>
    <property type="match status" value="1"/>
</dbReference>
<evidence type="ECO:0000256" key="2">
    <source>
        <dbReference type="ARBA" id="ARBA00004496"/>
    </source>
</evidence>
<evidence type="ECO:0000259" key="12">
    <source>
        <dbReference type="Pfam" id="PF22782"/>
    </source>
</evidence>
<feature type="region of interest" description="Disordered" evidence="10">
    <location>
        <begin position="116"/>
        <end position="145"/>
    </location>
</feature>
<dbReference type="GO" id="GO:0006397">
    <property type="term" value="P:mRNA processing"/>
    <property type="evidence" value="ECO:0007669"/>
    <property type="project" value="UniProtKB-KW"/>
</dbReference>
<dbReference type="InterPro" id="IPR053822">
    <property type="entry name" value="SDE2-like_dom"/>
</dbReference>
<evidence type="ECO:0000313" key="14">
    <source>
        <dbReference type="Proteomes" id="UP001161017"/>
    </source>
</evidence>
<reference evidence="13" key="1">
    <citation type="journal article" date="2023" name="Genome Biol. Evol.">
        <title>First Whole Genome Sequence and Flow Cytometry Genome Size Data for the Lichen-Forming Fungus Ramalina farinacea (Ascomycota).</title>
        <authorList>
            <person name="Llewellyn T."/>
            <person name="Mian S."/>
            <person name="Hill R."/>
            <person name="Leitch I.J."/>
            <person name="Gaya E."/>
        </authorList>
    </citation>
    <scope>NUCLEOTIDE SEQUENCE</scope>
    <source>
        <strain evidence="13">LIQ254RAFAR</strain>
    </source>
</reference>
<dbReference type="EMBL" id="JAPUFD010000016">
    <property type="protein sequence ID" value="MDI1492074.1"/>
    <property type="molecule type" value="Genomic_DNA"/>
</dbReference>
<feature type="coiled-coil region" evidence="9">
    <location>
        <begin position="166"/>
        <end position="193"/>
    </location>
</feature>
<feature type="compositionally biased region" description="Basic and acidic residues" evidence="10">
    <location>
        <begin position="244"/>
        <end position="253"/>
    </location>
</feature>
<keyword evidence="7" id="KW-0539">Nucleus</keyword>
<dbReference type="GO" id="GO:0005634">
    <property type="term" value="C:nucleus"/>
    <property type="evidence" value="ECO:0007669"/>
    <property type="project" value="UniProtKB-SubCell"/>
</dbReference>
<dbReference type="InterPro" id="IPR051421">
    <property type="entry name" value="RNA_Proc_DNA_Dmg_Regulator"/>
</dbReference>
<keyword evidence="8" id="KW-0131">Cell cycle</keyword>
<comment type="similarity">
    <text evidence="3">Belongs to the SDE2 family.</text>
</comment>
<keyword evidence="14" id="KW-1185">Reference proteome</keyword>
<keyword evidence="5" id="KW-0507">mRNA processing</keyword>
<evidence type="ECO:0000256" key="7">
    <source>
        <dbReference type="ARBA" id="ARBA00023242"/>
    </source>
</evidence>
<evidence type="ECO:0008006" key="15">
    <source>
        <dbReference type="Google" id="ProtNLM"/>
    </source>
</evidence>
<dbReference type="GO" id="GO:0005737">
    <property type="term" value="C:cytoplasm"/>
    <property type="evidence" value="ECO:0007669"/>
    <property type="project" value="UniProtKB-SubCell"/>
</dbReference>
<feature type="domain" description="SDE2-like" evidence="12">
    <location>
        <begin position="106"/>
        <end position="217"/>
    </location>
</feature>
<comment type="caution">
    <text evidence="13">The sequence shown here is derived from an EMBL/GenBank/DDBJ whole genome shotgun (WGS) entry which is preliminary data.</text>
</comment>
<protein>
    <recommendedName>
        <fullName evidence="15">Sde2 N-terminal ubiquitin domain-containing protein</fullName>
    </recommendedName>
</protein>
<dbReference type="InterPro" id="IPR024974">
    <property type="entry name" value="Sde2_N"/>
</dbReference>
<dbReference type="PANTHER" id="PTHR12786:SF1">
    <property type="entry name" value="SPLICING REGULATOR SDE2"/>
    <property type="match status" value="1"/>
</dbReference>
<dbReference type="Pfam" id="PF13019">
    <property type="entry name" value="Sde2_N_Ubi_yeast"/>
    <property type="match status" value="1"/>
</dbReference>
<evidence type="ECO:0000313" key="13">
    <source>
        <dbReference type="EMBL" id="MDI1492074.1"/>
    </source>
</evidence>
<evidence type="ECO:0000256" key="3">
    <source>
        <dbReference type="ARBA" id="ARBA00008726"/>
    </source>
</evidence>
<sequence length="402" mass="43966">MAARCSCSDQVNLIPKQDSSRVINVLLSSFRGLGLPPTCNLLCPDTSSTEDLLGRILERLPTLNTRLIVTTPSNQEIFPSQQLVSTLFDKEECNFLQLRLSVPLCGGKGGFGSQLRAAGGRMSSKRKKNQGDNNSSNRNLDGRRLRTVNEAKALAEYLAVKPDMDKKEREARRKRWEQVVQLAEKKAEEIKEGSNGKVDGQWVEDKEEAGERTREAVIAVMKSGDYRDNLKTAKANMPAQARDQASESSKKDGQGAPAESKTVVSSSRSYLGFDDDEYLTESGDERPIPADKAFATANPDKPGYYDIHRKSVKLYLQQFGGISQEPLNESRIFEEAAGIANGSLRSQLGLPDHQNDEAPTGAQPSKIPEPAGFSIAVSPWSSDGDEFHRDSVRSTGTTKGAG</sequence>
<evidence type="ECO:0000256" key="1">
    <source>
        <dbReference type="ARBA" id="ARBA00004123"/>
    </source>
</evidence>
<dbReference type="Proteomes" id="UP001161017">
    <property type="component" value="Unassembled WGS sequence"/>
</dbReference>
<keyword evidence="9" id="KW-0175">Coiled coil</keyword>
<feature type="region of interest" description="Disordered" evidence="10">
    <location>
        <begin position="235"/>
        <end position="302"/>
    </location>
</feature>
<feature type="region of interest" description="Disordered" evidence="10">
    <location>
        <begin position="344"/>
        <end position="402"/>
    </location>
</feature>
<feature type="domain" description="Sde2 ubiquitin" evidence="11">
    <location>
        <begin position="23"/>
        <end position="105"/>
    </location>
</feature>
<name>A0AA43TY25_9LECA</name>
<dbReference type="GO" id="GO:0008380">
    <property type="term" value="P:RNA splicing"/>
    <property type="evidence" value="ECO:0007669"/>
    <property type="project" value="UniProtKB-KW"/>
</dbReference>
<dbReference type="PANTHER" id="PTHR12786">
    <property type="entry name" value="SPLICING FACTOR SF3A-RELATED"/>
    <property type="match status" value="1"/>
</dbReference>
<comment type="subcellular location">
    <subcellularLocation>
        <location evidence="2">Cytoplasm</location>
    </subcellularLocation>
    <subcellularLocation>
        <location evidence="1">Nucleus</location>
    </subcellularLocation>
</comment>
<gene>
    <name evidence="13" type="ORF">OHK93_003285</name>
</gene>
<keyword evidence="6" id="KW-0508">mRNA splicing</keyword>
<evidence type="ECO:0000256" key="4">
    <source>
        <dbReference type="ARBA" id="ARBA00022490"/>
    </source>
</evidence>
<keyword evidence="4" id="KW-0963">Cytoplasm</keyword>
<evidence type="ECO:0000256" key="8">
    <source>
        <dbReference type="ARBA" id="ARBA00023306"/>
    </source>
</evidence>